<evidence type="ECO:0000313" key="2">
    <source>
        <dbReference type="Proteomes" id="UP000027383"/>
    </source>
</evidence>
<dbReference type="KEGG" id="vg:20283841"/>
<keyword evidence="2" id="KW-1185">Reference proteome</keyword>
<protein>
    <submittedName>
        <fullName evidence="1">Uncharacterized protein</fullName>
    </submittedName>
</protein>
<name>A0A067Y164_9CAUD</name>
<sequence length="114" mass="12906">MSKELTIAGLEHRLESAKGAVAHAEEVRKLLENPLFRKVILRQFCVEDCARYVQESGDPLLEANNRADALNMAQAAGHLRRWLDLAIRMGEREADVILQVQDELDVVRAEPEDE</sequence>
<dbReference type="Proteomes" id="UP000027383">
    <property type="component" value="Segment"/>
</dbReference>
<dbReference type="OrthoDB" id="15448at10239"/>
<dbReference type="GeneID" id="20283841"/>
<organism evidence="1 2">
    <name type="scientific">Escherichia phage vB_EcoP_PhAPEC5</name>
    <dbReference type="NCBI Taxonomy" id="1395983"/>
    <lineage>
        <taxon>Viruses</taxon>
        <taxon>Duplodnaviria</taxon>
        <taxon>Heunggongvirae</taxon>
        <taxon>Uroviricota</taxon>
        <taxon>Caudoviricetes</taxon>
        <taxon>Schitoviridae</taxon>
        <taxon>Enquatrovirinae</taxon>
        <taxon>Gamaleyavirus</taxon>
        <taxon>Gamaleyavirus APEC5</taxon>
    </lineage>
</organism>
<dbReference type="RefSeq" id="YP_009055572.1">
    <property type="nucleotide sequence ID" value="NC_024786.1"/>
</dbReference>
<gene>
    <name evidence="1" type="ORF">PhAPEC5_62</name>
</gene>
<reference evidence="1 2" key="1">
    <citation type="journal article" date="2014" name="Vet. Microbiol.">
        <title>A cocktail of in vitro efficient phages is not a guarantee for in vivo therapeutic results against avian colibacillosis.</title>
        <authorList>
            <person name="Tsonos J."/>
            <person name="Oosterik L.H."/>
            <person name="Tuntufye H.N."/>
            <person name="Klumpp J."/>
            <person name="Butaye P."/>
            <person name="De Greve H."/>
            <person name="Hernalsteens J.P."/>
            <person name="Lavigne R."/>
            <person name="Goddeeris B.M."/>
        </authorList>
    </citation>
    <scope>NUCLEOTIDE SEQUENCE [LARGE SCALE GENOMIC DNA]</scope>
</reference>
<proteinExistence type="predicted"/>
<accession>A0A067Y164</accession>
<dbReference type="EMBL" id="KF192075">
    <property type="protein sequence ID" value="AGV99346.1"/>
    <property type="molecule type" value="Genomic_DNA"/>
</dbReference>
<evidence type="ECO:0000313" key="1">
    <source>
        <dbReference type="EMBL" id="AGV99346.1"/>
    </source>
</evidence>